<dbReference type="GeneID" id="81365262"/>
<dbReference type="InterPro" id="IPR053178">
    <property type="entry name" value="Osmoadaptation_assoc"/>
</dbReference>
<proteinExistence type="predicted"/>
<dbReference type="PANTHER" id="PTHR38111">
    <property type="entry name" value="ZN(2)-C6 FUNGAL-TYPE DOMAIN-CONTAINING PROTEIN-RELATED"/>
    <property type="match status" value="1"/>
</dbReference>
<reference evidence="2" key="2">
    <citation type="journal article" date="2023" name="IMA Fungus">
        <title>Comparative genomic study of the Penicillium genus elucidates a diverse pangenome and 15 lateral gene transfer events.</title>
        <authorList>
            <person name="Petersen C."/>
            <person name="Sorensen T."/>
            <person name="Nielsen M.R."/>
            <person name="Sondergaard T.E."/>
            <person name="Sorensen J.L."/>
            <person name="Fitzpatrick D.A."/>
            <person name="Frisvad J.C."/>
            <person name="Nielsen K.L."/>
        </authorList>
    </citation>
    <scope>NUCLEOTIDE SEQUENCE</scope>
    <source>
        <strain evidence="2">IBT 29677</strain>
    </source>
</reference>
<dbReference type="RefSeq" id="XP_056492077.1">
    <property type="nucleotide sequence ID" value="XM_056626282.1"/>
</dbReference>
<dbReference type="AlphaFoldDB" id="A0A9W9W7D1"/>
<comment type="caution">
    <text evidence="2">The sequence shown here is derived from an EMBL/GenBank/DDBJ whole genome shotgun (WGS) entry which is preliminary data.</text>
</comment>
<protein>
    <recommendedName>
        <fullName evidence="4">Transcription factor domain-containing protein</fullName>
    </recommendedName>
</protein>
<keyword evidence="1" id="KW-1133">Transmembrane helix</keyword>
<evidence type="ECO:0000313" key="3">
    <source>
        <dbReference type="Proteomes" id="UP001147747"/>
    </source>
</evidence>
<dbReference type="EMBL" id="JAPZBU010000004">
    <property type="protein sequence ID" value="KAJ5407762.1"/>
    <property type="molecule type" value="Genomic_DNA"/>
</dbReference>
<dbReference type="Proteomes" id="UP001147747">
    <property type="component" value="Unassembled WGS sequence"/>
</dbReference>
<name>A0A9W9W7D1_9EURO</name>
<reference evidence="2" key="1">
    <citation type="submission" date="2022-12" db="EMBL/GenBank/DDBJ databases">
        <authorList>
            <person name="Petersen C."/>
        </authorList>
    </citation>
    <scope>NUCLEOTIDE SEQUENCE</scope>
    <source>
        <strain evidence="2">IBT 29677</strain>
    </source>
</reference>
<sequence length="384" mass="43434">MSESEILSGRFAVTLRIQDPSFCLGTVGQFIYDIPQLLGHSNAINSATLCLISSYENFLRGCDPCNRIPPRLYSHALRSLQQALNDPNEWDSLGTLSSAILLHRLEALFGNFRKNGIKVHASGLAALLQKRGPPQKDDLMEFQANMDSHLSITQHYVSQREDSFLVNPEWADALDMRGHTTDLKTVYFRLMRSMTVWPTLVRESSLLATGDTGINIPSLSRKAHDVLNELQHIEKSLDRFIYEHGSISEIPSRRLDDPLPTMFEVRTTMAAMAMCHLAIFSIVVCRILISLRIKMKAESLELEALVLKHCHRVWKLIEYSRLHEPLGLPAMQAALIFTFASAHNESTKTYILEALNDLDSFRRAEGETWSQEEVLYIARSLHGS</sequence>
<dbReference type="PANTHER" id="PTHR38111:SF11">
    <property type="entry name" value="TRANSCRIPTION FACTOR DOMAIN-CONTAINING PROTEIN-RELATED"/>
    <property type="match status" value="1"/>
</dbReference>
<organism evidence="2 3">
    <name type="scientific">Penicillium cosmopolitanum</name>
    <dbReference type="NCBI Taxonomy" id="1131564"/>
    <lineage>
        <taxon>Eukaryota</taxon>
        <taxon>Fungi</taxon>
        <taxon>Dikarya</taxon>
        <taxon>Ascomycota</taxon>
        <taxon>Pezizomycotina</taxon>
        <taxon>Eurotiomycetes</taxon>
        <taxon>Eurotiomycetidae</taxon>
        <taxon>Eurotiales</taxon>
        <taxon>Aspergillaceae</taxon>
        <taxon>Penicillium</taxon>
    </lineage>
</organism>
<evidence type="ECO:0000313" key="2">
    <source>
        <dbReference type="EMBL" id="KAJ5407762.1"/>
    </source>
</evidence>
<gene>
    <name evidence="2" type="ORF">N7509_001645</name>
</gene>
<feature type="transmembrane region" description="Helical" evidence="1">
    <location>
        <begin position="269"/>
        <end position="289"/>
    </location>
</feature>
<keyword evidence="1" id="KW-0812">Transmembrane</keyword>
<accession>A0A9W9W7D1</accession>
<keyword evidence="3" id="KW-1185">Reference proteome</keyword>
<evidence type="ECO:0008006" key="4">
    <source>
        <dbReference type="Google" id="ProtNLM"/>
    </source>
</evidence>
<evidence type="ECO:0000256" key="1">
    <source>
        <dbReference type="SAM" id="Phobius"/>
    </source>
</evidence>
<keyword evidence="1" id="KW-0472">Membrane</keyword>
<dbReference type="OrthoDB" id="3525185at2759"/>